<dbReference type="RefSeq" id="WP_219532470.1">
    <property type="nucleotide sequence ID" value="NZ_JAHKRM010000014.1"/>
</dbReference>
<evidence type="ECO:0000313" key="4">
    <source>
        <dbReference type="Proteomes" id="UP001597097"/>
    </source>
</evidence>
<comment type="caution">
    <text evidence="3">The sequence shown here is derived from an EMBL/GenBank/DDBJ whole genome shotgun (WGS) entry which is preliminary data.</text>
</comment>
<organism evidence="3 4">
    <name type="scientific">Nonomuraea guangzhouensis</name>
    <dbReference type="NCBI Taxonomy" id="1291555"/>
    <lineage>
        <taxon>Bacteria</taxon>
        <taxon>Bacillati</taxon>
        <taxon>Actinomycetota</taxon>
        <taxon>Actinomycetes</taxon>
        <taxon>Streptosporangiales</taxon>
        <taxon>Streptosporangiaceae</taxon>
        <taxon>Nonomuraea</taxon>
    </lineage>
</organism>
<keyword evidence="2" id="KW-1133">Transmembrane helix</keyword>
<feature type="transmembrane region" description="Helical" evidence="2">
    <location>
        <begin position="20"/>
        <end position="43"/>
    </location>
</feature>
<sequence length="215" mass="24018">MMVTMLLADPPNWADQLSAWSTFATAALALAAAVAAVGTLIVATKAYKSQNAVFKEQIKQLEEDRDRREQHDREQEENRRRAYLAQARRIAVRTGEVDPGNETITLVSLINRSQGANASSVYPAAYVRVTNESDSPIMNVDSEFGDIAARYCWIQGRERLQYEPRLDYLPRGATAYFVHPGIDEADVPHLRVVVCFKDDAGNCWQTNDAGKTKLL</sequence>
<name>A0ABW4GXM1_9ACTN</name>
<protein>
    <recommendedName>
        <fullName evidence="5">DUF4352 domain-containing protein</fullName>
    </recommendedName>
</protein>
<evidence type="ECO:0000313" key="3">
    <source>
        <dbReference type="EMBL" id="MFD1547099.1"/>
    </source>
</evidence>
<dbReference type="EMBL" id="JBHUCM010000072">
    <property type="protein sequence ID" value="MFD1547099.1"/>
    <property type="molecule type" value="Genomic_DNA"/>
</dbReference>
<dbReference type="Proteomes" id="UP001597097">
    <property type="component" value="Unassembled WGS sequence"/>
</dbReference>
<keyword evidence="4" id="KW-1185">Reference proteome</keyword>
<gene>
    <name evidence="3" type="ORF">ACFSJ0_59380</name>
</gene>
<proteinExistence type="predicted"/>
<keyword evidence="2" id="KW-0472">Membrane</keyword>
<keyword evidence="2" id="KW-0812">Transmembrane</keyword>
<evidence type="ECO:0008006" key="5">
    <source>
        <dbReference type="Google" id="ProtNLM"/>
    </source>
</evidence>
<feature type="region of interest" description="Disordered" evidence="1">
    <location>
        <begin position="61"/>
        <end position="80"/>
    </location>
</feature>
<evidence type="ECO:0000256" key="1">
    <source>
        <dbReference type="SAM" id="MobiDB-lite"/>
    </source>
</evidence>
<accession>A0ABW4GXM1</accession>
<evidence type="ECO:0000256" key="2">
    <source>
        <dbReference type="SAM" id="Phobius"/>
    </source>
</evidence>
<reference evidence="4" key="1">
    <citation type="journal article" date="2019" name="Int. J. Syst. Evol. Microbiol.">
        <title>The Global Catalogue of Microorganisms (GCM) 10K type strain sequencing project: providing services to taxonomists for standard genome sequencing and annotation.</title>
        <authorList>
            <consortium name="The Broad Institute Genomics Platform"/>
            <consortium name="The Broad Institute Genome Sequencing Center for Infectious Disease"/>
            <person name="Wu L."/>
            <person name="Ma J."/>
        </authorList>
    </citation>
    <scope>NUCLEOTIDE SEQUENCE [LARGE SCALE GENOMIC DNA]</scope>
    <source>
        <strain evidence="4">CGMCC 1.15399</strain>
    </source>
</reference>